<name>A0A8S5QNW7_9CAUD</name>
<sequence>MKINSGTYTVQSQQTHLLMMLEILKNLNSGL</sequence>
<reference evidence="1" key="1">
    <citation type="journal article" date="2021" name="Proc. Natl. Acad. Sci. U.S.A.">
        <title>A Catalog of Tens of Thousands of Viruses from Human Metagenomes Reveals Hidden Associations with Chronic Diseases.</title>
        <authorList>
            <person name="Tisza M.J."/>
            <person name="Buck C.B."/>
        </authorList>
    </citation>
    <scope>NUCLEOTIDE SEQUENCE</scope>
    <source>
        <strain evidence="1">CtsoB6</strain>
    </source>
</reference>
<proteinExistence type="predicted"/>
<dbReference type="EMBL" id="BK015700">
    <property type="protein sequence ID" value="DAE20760.1"/>
    <property type="molecule type" value="Genomic_DNA"/>
</dbReference>
<accession>A0A8S5QNW7</accession>
<protein>
    <submittedName>
        <fullName evidence="1">Uncharacterized protein</fullName>
    </submittedName>
</protein>
<organism evidence="1">
    <name type="scientific">Siphoviridae sp. ctsoB6</name>
    <dbReference type="NCBI Taxonomy" id="2826487"/>
    <lineage>
        <taxon>Viruses</taxon>
        <taxon>Duplodnaviria</taxon>
        <taxon>Heunggongvirae</taxon>
        <taxon>Uroviricota</taxon>
        <taxon>Caudoviricetes</taxon>
    </lineage>
</organism>
<evidence type="ECO:0000313" key="1">
    <source>
        <dbReference type="EMBL" id="DAE20760.1"/>
    </source>
</evidence>